<dbReference type="Gene3D" id="1.10.1780.10">
    <property type="entry name" value="Clp, N-terminal domain"/>
    <property type="match status" value="2"/>
</dbReference>
<evidence type="ECO:0000256" key="1">
    <source>
        <dbReference type="SAM" id="MobiDB-lite"/>
    </source>
</evidence>
<dbReference type="InterPro" id="IPR036628">
    <property type="entry name" value="Clp_N_dom_sf"/>
</dbReference>
<proteinExistence type="predicted"/>
<comment type="caution">
    <text evidence="2">The sequence shown here is derived from an EMBL/GenBank/DDBJ whole genome shotgun (WGS) entry which is preliminary data.</text>
</comment>
<feature type="compositionally biased region" description="Basic residues" evidence="1">
    <location>
        <begin position="138"/>
        <end position="147"/>
    </location>
</feature>
<feature type="compositionally biased region" description="Basic and acidic residues" evidence="1">
    <location>
        <begin position="126"/>
        <end position="137"/>
    </location>
</feature>
<dbReference type="Proteomes" id="UP000274762">
    <property type="component" value="Unassembled WGS sequence"/>
</dbReference>
<dbReference type="SUPFAM" id="SSF81923">
    <property type="entry name" value="Double Clp-N motif"/>
    <property type="match status" value="1"/>
</dbReference>
<accession>A0A495JYU5</accession>
<feature type="compositionally biased region" description="Basic residues" evidence="1">
    <location>
        <begin position="210"/>
        <end position="222"/>
    </location>
</feature>
<dbReference type="RefSeq" id="WP_062797338.1">
    <property type="nucleotide sequence ID" value="NZ_CBCRXS010000010.1"/>
</dbReference>
<evidence type="ECO:0000313" key="3">
    <source>
        <dbReference type="Proteomes" id="UP000274762"/>
    </source>
</evidence>
<dbReference type="OrthoDB" id="3628183at2"/>
<sequence length="285" mass="30337">MLHQFTRDNRTTLAFAYQEAADLGHTTLGNDHLILGMLCNARLSAFSILGEQGLTLPQAREVVRAHHEVNAADSDPDKDRIDEDRDALAAIGIDLDKVREAVKGAFGDDITDNWGKRRGGRGRPGGPERAERSERGPHGRRHGGPRGRRGEGGPWVRPDVDGPWVRPDGEGPFIGERGPWRGGPGHGGPGHDGPGHDGPGHEGPGEAGRGRRGPRGRARRPQFSKDAKSAITHAGVIAREANRDITAEDVLLGILATGDAASTALIESTTTVESLRSALQPADAK</sequence>
<feature type="compositionally biased region" description="Basic and acidic residues" evidence="1">
    <location>
        <begin position="193"/>
        <end position="204"/>
    </location>
</feature>
<feature type="compositionally biased region" description="Gly residues" evidence="1">
    <location>
        <begin position="180"/>
        <end position="192"/>
    </location>
</feature>
<organism evidence="2 3">
    <name type="scientific">Williamsia marianensis</name>
    <dbReference type="NCBI Taxonomy" id="85044"/>
    <lineage>
        <taxon>Bacteria</taxon>
        <taxon>Bacillati</taxon>
        <taxon>Actinomycetota</taxon>
        <taxon>Actinomycetes</taxon>
        <taxon>Mycobacteriales</taxon>
        <taxon>Nocardiaceae</taxon>
        <taxon>Williamsia</taxon>
    </lineage>
</organism>
<feature type="region of interest" description="Disordered" evidence="1">
    <location>
        <begin position="107"/>
        <end position="229"/>
    </location>
</feature>
<dbReference type="EMBL" id="RBKV01000001">
    <property type="protein sequence ID" value="RKR94160.1"/>
    <property type="molecule type" value="Genomic_DNA"/>
</dbReference>
<gene>
    <name evidence="2" type="ORF">DFJ75_0951</name>
</gene>
<name>A0A495JYU5_WILMA</name>
<protein>
    <submittedName>
        <fullName evidence="2">ClpA/ClpB-like protein</fullName>
    </submittedName>
</protein>
<dbReference type="AlphaFoldDB" id="A0A495JYU5"/>
<evidence type="ECO:0000313" key="2">
    <source>
        <dbReference type="EMBL" id="RKR94160.1"/>
    </source>
</evidence>
<reference evidence="2 3" key="1">
    <citation type="submission" date="2018-10" db="EMBL/GenBank/DDBJ databases">
        <title>Sequencing the genomes of 1000 actinobacteria strains.</title>
        <authorList>
            <person name="Klenk H.-P."/>
        </authorList>
    </citation>
    <scope>NUCLEOTIDE SEQUENCE [LARGE SCALE GENOMIC DNA]</scope>
    <source>
        <strain evidence="2 3">DSM 44343</strain>
    </source>
</reference>